<evidence type="ECO:0008006" key="5">
    <source>
        <dbReference type="Google" id="ProtNLM"/>
    </source>
</evidence>
<gene>
    <name evidence="3" type="ORF">PDENDC454_06285</name>
</gene>
<reference evidence="3 4" key="1">
    <citation type="journal article" date="2012" name="J. Bacteriol.">
        <title>Genome Sequence of the Pattern-Forming Social Bacterium Paenibacillus dendritiformis C454 Chiral Morphotype.</title>
        <authorList>
            <person name="Sirota-Madi A."/>
            <person name="Olender T."/>
            <person name="Helman Y."/>
            <person name="Brainis I."/>
            <person name="Finkelshtein A."/>
            <person name="Roth D."/>
            <person name="Hagai E."/>
            <person name="Leshkowitz D."/>
            <person name="Brodsky L."/>
            <person name="Galatenko V."/>
            <person name="Nikolaev V."/>
            <person name="Gutnick D.L."/>
            <person name="Lancet D."/>
            <person name="Ben-Jacob E."/>
        </authorList>
    </citation>
    <scope>NUCLEOTIDE SEQUENCE [LARGE SCALE GENOMIC DNA]</scope>
    <source>
        <strain evidence="3 4">C454</strain>
    </source>
</reference>
<dbReference type="AlphaFoldDB" id="H3SCL8"/>
<dbReference type="EMBL" id="AHKH01000011">
    <property type="protein sequence ID" value="EHQ63121.1"/>
    <property type="molecule type" value="Genomic_DNA"/>
</dbReference>
<keyword evidence="2" id="KW-0472">Membrane</keyword>
<dbReference type="Proteomes" id="UP000003900">
    <property type="component" value="Unassembled WGS sequence"/>
</dbReference>
<feature type="region of interest" description="Disordered" evidence="1">
    <location>
        <begin position="258"/>
        <end position="277"/>
    </location>
</feature>
<keyword evidence="4" id="KW-1185">Reference proteome</keyword>
<proteinExistence type="predicted"/>
<dbReference type="SUPFAM" id="SSF110296">
    <property type="entry name" value="Oligoxyloglucan reducing end-specific cellobiohydrolase"/>
    <property type="match status" value="1"/>
</dbReference>
<dbReference type="STRING" id="1131935.PDENDC454_06285"/>
<feature type="region of interest" description="Disordered" evidence="1">
    <location>
        <begin position="312"/>
        <end position="332"/>
    </location>
</feature>
<keyword evidence="2" id="KW-0812">Transmembrane</keyword>
<evidence type="ECO:0000313" key="4">
    <source>
        <dbReference type="Proteomes" id="UP000003900"/>
    </source>
</evidence>
<accession>H3SCL8</accession>
<evidence type="ECO:0000313" key="3">
    <source>
        <dbReference type="EMBL" id="EHQ63121.1"/>
    </source>
</evidence>
<organism evidence="3 4">
    <name type="scientific">Paenibacillus dendritiformis C454</name>
    <dbReference type="NCBI Taxonomy" id="1131935"/>
    <lineage>
        <taxon>Bacteria</taxon>
        <taxon>Bacillati</taxon>
        <taxon>Bacillota</taxon>
        <taxon>Bacilli</taxon>
        <taxon>Bacillales</taxon>
        <taxon>Paenibacillaceae</taxon>
        <taxon>Paenibacillus</taxon>
    </lineage>
</organism>
<sequence>MIIAALLQDFSPGINSTITTLFFCGFAFRHFSLMHHIILGIKKLPLHRFYLFHLSTAKGSISGLLLARFFHLRFVKGKVLIIRNRKAAVYKKSKHGGMSMINVMNTAKKKAGAAILCGALALTLGSGTTTFAAEAATDSLLVKHENGVLSYSTDDGQTWSENAPANMQAIKIGEGNMKINNKFAPEDGIKMKVMVKEENGKKLYSTDDGQTWSETAPEGMPAFDMGGEGNIKFKKQGASEDGIKMKVMVKEENGKKLYSTDDGQTWSETAPEGMPAFDMGEQGNIKFKMKGDLEEGIKSKVMVKVENGKKLFSTDDGQTWSEQAPEGVKIKK</sequence>
<evidence type="ECO:0000256" key="1">
    <source>
        <dbReference type="SAM" id="MobiDB-lite"/>
    </source>
</evidence>
<name>H3SCL8_9BACL</name>
<dbReference type="Gene3D" id="2.130.10.10">
    <property type="entry name" value="YVTN repeat-like/Quinoprotein amine dehydrogenase"/>
    <property type="match status" value="1"/>
</dbReference>
<dbReference type="InterPro" id="IPR002860">
    <property type="entry name" value="BNR_rpt"/>
</dbReference>
<comment type="caution">
    <text evidence="3">The sequence shown here is derived from an EMBL/GenBank/DDBJ whole genome shotgun (WGS) entry which is preliminary data.</text>
</comment>
<feature type="transmembrane region" description="Helical" evidence="2">
    <location>
        <begin position="49"/>
        <end position="70"/>
    </location>
</feature>
<dbReference type="Pfam" id="PF02012">
    <property type="entry name" value="BNR"/>
    <property type="match status" value="4"/>
</dbReference>
<keyword evidence="2" id="KW-1133">Transmembrane helix</keyword>
<feature type="transmembrane region" description="Helical" evidence="2">
    <location>
        <begin position="12"/>
        <end position="28"/>
    </location>
</feature>
<evidence type="ECO:0000256" key="2">
    <source>
        <dbReference type="SAM" id="Phobius"/>
    </source>
</evidence>
<protein>
    <recommendedName>
        <fullName evidence="5">Exo-alpha-sialidase</fullName>
    </recommendedName>
</protein>
<dbReference type="InterPro" id="IPR015943">
    <property type="entry name" value="WD40/YVTN_repeat-like_dom_sf"/>
</dbReference>
<dbReference type="PATRIC" id="fig|1131935.3.peg.1263"/>
<dbReference type="CDD" id="cd15482">
    <property type="entry name" value="Sialidase_non-viral"/>
    <property type="match status" value="1"/>
</dbReference>